<sequence length="81" mass="9008">MQLTDEVHYRLVYERDGTLRSFSMGTKKVGTWSIDKDQLCLRLGDNDDGCYAVTLSGERIELVPSGLGLAFDGIVQPADRN</sequence>
<keyword evidence="2" id="KW-1185">Reference proteome</keyword>
<evidence type="ECO:0000313" key="1">
    <source>
        <dbReference type="EMBL" id="VIO75834.1"/>
    </source>
</evidence>
<evidence type="ECO:0000313" key="2">
    <source>
        <dbReference type="Proteomes" id="UP000328092"/>
    </source>
</evidence>
<dbReference type="AlphaFoldDB" id="A0A508TNA5"/>
<dbReference type="EMBL" id="CAADFC020000025">
    <property type="protein sequence ID" value="VIO75834.1"/>
    <property type="molecule type" value="Genomic_DNA"/>
</dbReference>
<comment type="caution">
    <text evidence="1">The sequence shown here is derived from an EMBL/GenBank/DDBJ whole genome shotgun (WGS) entry which is preliminary data.</text>
</comment>
<organism evidence="1 2">
    <name type="scientific">Bradyrhizobium ivorense</name>
    <dbReference type="NCBI Taxonomy" id="2511166"/>
    <lineage>
        <taxon>Bacteria</taxon>
        <taxon>Pseudomonadati</taxon>
        <taxon>Pseudomonadota</taxon>
        <taxon>Alphaproteobacteria</taxon>
        <taxon>Hyphomicrobiales</taxon>
        <taxon>Nitrobacteraceae</taxon>
        <taxon>Bradyrhizobium</taxon>
    </lineage>
</organism>
<gene>
    <name evidence="1" type="ORF">CI1B_61260</name>
</gene>
<dbReference type="Proteomes" id="UP000328092">
    <property type="component" value="Unassembled WGS sequence"/>
</dbReference>
<name>A0A508TNA5_9BRAD</name>
<accession>A0A508TNA5</accession>
<reference evidence="1" key="1">
    <citation type="submission" date="2019-02" db="EMBL/GenBank/DDBJ databases">
        <authorList>
            <person name="Pothier F.J."/>
        </authorList>
    </citation>
    <scope>NUCLEOTIDE SEQUENCE</scope>
    <source>
        <strain evidence="1">CI-1B</strain>
    </source>
</reference>
<proteinExistence type="predicted"/>
<protein>
    <submittedName>
        <fullName evidence="1">Uncharacterized protein</fullName>
    </submittedName>
</protein>